<evidence type="ECO:0000313" key="2">
    <source>
        <dbReference type="Proteomes" id="UP000314294"/>
    </source>
</evidence>
<organism evidence="1 2">
    <name type="scientific">Liparis tanakae</name>
    <name type="common">Tanaka's snailfish</name>
    <dbReference type="NCBI Taxonomy" id="230148"/>
    <lineage>
        <taxon>Eukaryota</taxon>
        <taxon>Metazoa</taxon>
        <taxon>Chordata</taxon>
        <taxon>Craniata</taxon>
        <taxon>Vertebrata</taxon>
        <taxon>Euteleostomi</taxon>
        <taxon>Actinopterygii</taxon>
        <taxon>Neopterygii</taxon>
        <taxon>Teleostei</taxon>
        <taxon>Neoteleostei</taxon>
        <taxon>Acanthomorphata</taxon>
        <taxon>Eupercaria</taxon>
        <taxon>Perciformes</taxon>
        <taxon>Cottioidei</taxon>
        <taxon>Cottales</taxon>
        <taxon>Liparidae</taxon>
        <taxon>Liparis</taxon>
    </lineage>
</organism>
<evidence type="ECO:0000313" key="1">
    <source>
        <dbReference type="EMBL" id="TNN59157.1"/>
    </source>
</evidence>
<dbReference type="Proteomes" id="UP000314294">
    <property type="component" value="Unassembled WGS sequence"/>
</dbReference>
<accession>A0A4Z2GZV2</accession>
<dbReference type="AlphaFoldDB" id="A0A4Z2GZV2"/>
<name>A0A4Z2GZV2_9TELE</name>
<dbReference type="EMBL" id="SRLO01000362">
    <property type="protein sequence ID" value="TNN59157.1"/>
    <property type="molecule type" value="Genomic_DNA"/>
</dbReference>
<reference evidence="1 2" key="1">
    <citation type="submission" date="2019-03" db="EMBL/GenBank/DDBJ databases">
        <title>First draft genome of Liparis tanakae, snailfish: a comprehensive survey of snailfish specific genes.</title>
        <authorList>
            <person name="Kim W."/>
            <person name="Song I."/>
            <person name="Jeong J.-H."/>
            <person name="Kim D."/>
            <person name="Kim S."/>
            <person name="Ryu S."/>
            <person name="Song J.Y."/>
            <person name="Lee S.K."/>
        </authorList>
    </citation>
    <scope>NUCLEOTIDE SEQUENCE [LARGE SCALE GENOMIC DNA]</scope>
    <source>
        <tissue evidence="1">Muscle</tissue>
    </source>
</reference>
<proteinExistence type="predicted"/>
<protein>
    <submittedName>
        <fullName evidence="1">Uncharacterized protein</fullName>
    </submittedName>
</protein>
<gene>
    <name evidence="1" type="ORF">EYF80_030607</name>
</gene>
<sequence>MSVKQGWGYCSLCTNWRLNKTLEFEDEEDEEEDYGLKLQSPTGTKPFKLSGRHSGFSWSSSRALCTSSGVRVQEYMGGGGPGNQLCPAAADGSAGGDLRSMDSCRSAMDSLDLTVVDRRWDVAGHYNIAAEVLLNQRGQQQEQLPEASPGVVLPIVDVVFQADLDLIFPHLHEYMWFLRTLRLKKPLQPSQLEAP</sequence>
<keyword evidence="2" id="KW-1185">Reference proteome</keyword>
<comment type="caution">
    <text evidence="1">The sequence shown here is derived from an EMBL/GenBank/DDBJ whole genome shotgun (WGS) entry which is preliminary data.</text>
</comment>